<gene>
    <name evidence="5" type="ORF">CHARACLAT_028499</name>
</gene>
<keyword evidence="2" id="KW-0964">Secreted</keyword>
<dbReference type="InterPro" id="IPR012674">
    <property type="entry name" value="Calycin"/>
</dbReference>
<evidence type="ECO:0000313" key="5">
    <source>
        <dbReference type="EMBL" id="MED6265729.1"/>
    </source>
</evidence>
<dbReference type="Gene3D" id="2.40.128.20">
    <property type="match status" value="1"/>
</dbReference>
<comment type="caution">
    <text evidence="5">The sequence shown here is derived from an EMBL/GenBank/DDBJ whole genome shotgun (WGS) entry which is preliminary data.</text>
</comment>
<evidence type="ECO:0000256" key="1">
    <source>
        <dbReference type="ARBA" id="ARBA00004613"/>
    </source>
</evidence>
<keyword evidence="3" id="KW-0732">Signal</keyword>
<dbReference type="PANTHER" id="PTHR11967:SF2">
    <property type="entry name" value="ALPHA-1-ACID GLYCOPROTEIN 1"/>
    <property type="match status" value="1"/>
</dbReference>
<name>A0ABU7CSQ7_9TELE</name>
<evidence type="ECO:0008006" key="7">
    <source>
        <dbReference type="Google" id="ProtNLM"/>
    </source>
</evidence>
<sequence>MPDVPAALEQSIDLLLSTMTGTHLAIILVSLLSFSATAPSGDECSQLTRELTAEQLDEILGCWILIEGTVKNDFFGPVLDFIESMWMVLNRTADSHTLRLDQANSLAARQQPIPMKEQCLRIAMNVTLVSGKGLELYIPTAASYHRFMHTCSDCLLMHTYNKDNDFQMLYLFGRNTTVAASDLNTFRKQAECLQFPLPSKFQYDNRTDGLLSSSLNHSSSLSKLGTLLSSKELSLVFELEMNRYVWTQ</sequence>
<evidence type="ECO:0000256" key="3">
    <source>
        <dbReference type="ARBA" id="ARBA00022729"/>
    </source>
</evidence>
<evidence type="ECO:0000256" key="2">
    <source>
        <dbReference type="ARBA" id="ARBA00022525"/>
    </source>
</evidence>
<dbReference type="SUPFAM" id="SSF50814">
    <property type="entry name" value="Lipocalins"/>
    <property type="match status" value="1"/>
</dbReference>
<organism evidence="5 6">
    <name type="scientific">Characodon lateralis</name>
    <dbReference type="NCBI Taxonomy" id="208331"/>
    <lineage>
        <taxon>Eukaryota</taxon>
        <taxon>Metazoa</taxon>
        <taxon>Chordata</taxon>
        <taxon>Craniata</taxon>
        <taxon>Vertebrata</taxon>
        <taxon>Euteleostomi</taxon>
        <taxon>Actinopterygii</taxon>
        <taxon>Neopterygii</taxon>
        <taxon>Teleostei</taxon>
        <taxon>Neoteleostei</taxon>
        <taxon>Acanthomorphata</taxon>
        <taxon>Ovalentaria</taxon>
        <taxon>Atherinomorphae</taxon>
        <taxon>Cyprinodontiformes</taxon>
        <taxon>Goodeidae</taxon>
        <taxon>Characodon</taxon>
    </lineage>
</organism>
<keyword evidence="6" id="KW-1185">Reference proteome</keyword>
<dbReference type="EMBL" id="JAHUTJ010003808">
    <property type="protein sequence ID" value="MED6265729.1"/>
    <property type="molecule type" value="Genomic_DNA"/>
</dbReference>
<keyword evidence="4" id="KW-0325">Glycoprotein</keyword>
<proteinExistence type="predicted"/>
<evidence type="ECO:0000313" key="6">
    <source>
        <dbReference type="Proteomes" id="UP001352852"/>
    </source>
</evidence>
<evidence type="ECO:0000256" key="4">
    <source>
        <dbReference type="ARBA" id="ARBA00023180"/>
    </source>
</evidence>
<protein>
    <recommendedName>
        <fullName evidence="7">Apolipoprotein M</fullName>
    </recommendedName>
</protein>
<accession>A0ABU7CSQ7</accession>
<dbReference type="PANTHER" id="PTHR11967">
    <property type="entry name" value="ALPHA-1-ACID GLYCOPROTEIN"/>
    <property type="match status" value="1"/>
</dbReference>
<dbReference type="Proteomes" id="UP001352852">
    <property type="component" value="Unassembled WGS sequence"/>
</dbReference>
<comment type="subcellular location">
    <subcellularLocation>
        <location evidence="1">Secreted</location>
    </subcellularLocation>
</comment>
<reference evidence="5 6" key="1">
    <citation type="submission" date="2021-06" db="EMBL/GenBank/DDBJ databases">
        <authorList>
            <person name="Palmer J.M."/>
        </authorList>
    </citation>
    <scope>NUCLEOTIDE SEQUENCE [LARGE SCALE GENOMIC DNA]</scope>
    <source>
        <strain evidence="5 6">CL_MEX2019</strain>
        <tissue evidence="5">Muscle</tissue>
    </source>
</reference>